<evidence type="ECO:0000313" key="1">
    <source>
        <dbReference type="EMBL" id="MBX55768.1"/>
    </source>
</evidence>
<accession>A0A2P2PM10</accession>
<organism evidence="1">
    <name type="scientific">Rhizophora mucronata</name>
    <name type="common">Asiatic mangrove</name>
    <dbReference type="NCBI Taxonomy" id="61149"/>
    <lineage>
        <taxon>Eukaryota</taxon>
        <taxon>Viridiplantae</taxon>
        <taxon>Streptophyta</taxon>
        <taxon>Embryophyta</taxon>
        <taxon>Tracheophyta</taxon>
        <taxon>Spermatophyta</taxon>
        <taxon>Magnoliopsida</taxon>
        <taxon>eudicotyledons</taxon>
        <taxon>Gunneridae</taxon>
        <taxon>Pentapetalae</taxon>
        <taxon>rosids</taxon>
        <taxon>fabids</taxon>
        <taxon>Malpighiales</taxon>
        <taxon>Rhizophoraceae</taxon>
        <taxon>Rhizophora</taxon>
    </lineage>
</organism>
<protein>
    <submittedName>
        <fullName evidence="1">Uncharacterized protein</fullName>
    </submittedName>
</protein>
<sequence>MKALETPEKLFLKKQTSPICHCFRLHMFHWHNSPNILPQ</sequence>
<dbReference type="AlphaFoldDB" id="A0A2P2PM10"/>
<reference evidence="1" key="1">
    <citation type="submission" date="2018-02" db="EMBL/GenBank/DDBJ databases">
        <title>Rhizophora mucronata_Transcriptome.</title>
        <authorList>
            <person name="Meera S.P."/>
            <person name="Sreeshan A."/>
            <person name="Augustine A."/>
        </authorList>
    </citation>
    <scope>NUCLEOTIDE SEQUENCE</scope>
    <source>
        <tissue evidence="1">Leaf</tissue>
    </source>
</reference>
<dbReference type="EMBL" id="GGEC01075284">
    <property type="protein sequence ID" value="MBX55768.1"/>
    <property type="molecule type" value="Transcribed_RNA"/>
</dbReference>
<proteinExistence type="predicted"/>
<name>A0A2P2PM10_RHIMU</name>